<name>A0A2S8A727_9FLAO</name>
<keyword evidence="1" id="KW-0472">Membrane</keyword>
<evidence type="ECO:0000313" key="3">
    <source>
        <dbReference type="Proteomes" id="UP000238042"/>
    </source>
</evidence>
<dbReference type="AlphaFoldDB" id="A0A2S8A727"/>
<sequence length="120" mass="14752">MYSIIKDVNFLHTPSNPQIRKLTIIPGFYFKFFYLKYQKNYISPFKSILLYLINLIINILFTSYYAFYYIKKVFLYQFIIKINYIFAIGENNYKIYTHEKNYLFINFFFIYIHKCSGRGQ</sequence>
<dbReference type="Proteomes" id="UP000238042">
    <property type="component" value="Unassembled WGS sequence"/>
</dbReference>
<dbReference type="EMBL" id="PSZM01000046">
    <property type="protein sequence ID" value="PQL90371.1"/>
    <property type="molecule type" value="Genomic_DNA"/>
</dbReference>
<gene>
    <name evidence="2" type="ORF">C4S77_10765</name>
</gene>
<keyword evidence="1" id="KW-0812">Transmembrane</keyword>
<comment type="caution">
    <text evidence="2">The sequence shown here is derived from an EMBL/GenBank/DDBJ whole genome shotgun (WGS) entry which is preliminary data.</text>
</comment>
<evidence type="ECO:0000313" key="2">
    <source>
        <dbReference type="EMBL" id="PQL90371.1"/>
    </source>
</evidence>
<accession>A0A2S8A727</accession>
<feature type="transmembrane region" description="Helical" evidence="1">
    <location>
        <begin position="48"/>
        <end position="70"/>
    </location>
</feature>
<organism evidence="2 3">
    <name type="scientific">Apibacter adventoris</name>
    <dbReference type="NCBI Taxonomy" id="1679466"/>
    <lineage>
        <taxon>Bacteria</taxon>
        <taxon>Pseudomonadati</taxon>
        <taxon>Bacteroidota</taxon>
        <taxon>Flavobacteriia</taxon>
        <taxon>Flavobacteriales</taxon>
        <taxon>Weeksellaceae</taxon>
        <taxon>Apibacter</taxon>
    </lineage>
</organism>
<keyword evidence="3" id="KW-1185">Reference proteome</keyword>
<keyword evidence="1" id="KW-1133">Transmembrane helix</keyword>
<proteinExistence type="predicted"/>
<reference evidence="2 3" key="1">
    <citation type="submission" date="2018-02" db="EMBL/GenBank/DDBJ databases">
        <title>Genome sequences of Apibacter spp., gut symbionts of Asian honey bees.</title>
        <authorList>
            <person name="Kwong W.K."/>
            <person name="Steele M.I."/>
            <person name="Moran N.A."/>
        </authorList>
    </citation>
    <scope>NUCLEOTIDE SEQUENCE [LARGE SCALE GENOMIC DNA]</scope>
    <source>
        <strain evidence="3">wkB301</strain>
    </source>
</reference>
<evidence type="ECO:0000256" key="1">
    <source>
        <dbReference type="SAM" id="Phobius"/>
    </source>
</evidence>
<protein>
    <submittedName>
        <fullName evidence="2">Uncharacterized protein</fullName>
    </submittedName>
</protein>